<sequence>MWPILLDMTKEESMQHLRCLEIDAFSGLVSALRAQGALDSEKLKILKETGSILHISQERHKAEVRRVVNDEKLCTIAYHVNGEKHSNDEWAEEGQRLIPLMARIAPQTAYSAIADEVADTASKINKQLPSPSCTERKRPPPISPTHINASTSDGTGKNMQFRLSEPEIKKRKLSLSVDNNNMMGPPKISKIQQIYRQKSKTRQKEQVIKMKPQDGEMPKVMMQSPMAKMQTKVISASSQISPKINILQNISIHGPTGGCAVEEQRPEPSCGGSAPAPLPSEDAKDESKPVPNHHNKVYVNAPNISGSSVAAAGVGSGGGSSGSCTSGSAKVNQLTIKAGGGANEVMQKTFKVCTPRKPIPPTKTVTTSSGQKLIVVSTPQTLTSSTIIQRTLSTFPLKNFSMKNLDKVKIVSGNATTAPAIHIQNSVKQKVVTMRTTANKKIMPVQVLNTKTGIKVLPIGGKIISKNGEHTSEDIIIDGVDQPLEVLNIVSNMDSVTNQQNCTGATTILNSNTSSTNCSSSEITNNDQVAVAVSVLESQKEAECDNSMN</sequence>
<dbReference type="GeneID" id="108565533"/>
<organism evidence="5 6">
    <name type="scientific">Nicrophorus vespilloides</name>
    <name type="common">Boreal carrion beetle</name>
    <dbReference type="NCBI Taxonomy" id="110193"/>
    <lineage>
        <taxon>Eukaryota</taxon>
        <taxon>Metazoa</taxon>
        <taxon>Ecdysozoa</taxon>
        <taxon>Arthropoda</taxon>
        <taxon>Hexapoda</taxon>
        <taxon>Insecta</taxon>
        <taxon>Pterygota</taxon>
        <taxon>Neoptera</taxon>
        <taxon>Endopterygota</taxon>
        <taxon>Coleoptera</taxon>
        <taxon>Polyphaga</taxon>
        <taxon>Staphyliniformia</taxon>
        <taxon>Silphidae</taxon>
        <taxon>Nicrophorinae</taxon>
        <taxon>Nicrophorus</taxon>
    </lineage>
</organism>
<protein>
    <submittedName>
        <fullName evidence="6">BRCA2-interacting transcriptional repressor EMSY isoform X1</fullName>
    </submittedName>
</protein>
<dbReference type="Pfam" id="PF03735">
    <property type="entry name" value="ENT"/>
    <property type="match status" value="1"/>
</dbReference>
<feature type="region of interest" description="Disordered" evidence="3">
    <location>
        <begin position="257"/>
        <end position="301"/>
    </location>
</feature>
<feature type="domain" description="ENT" evidence="4">
    <location>
        <begin position="13"/>
        <end position="102"/>
    </location>
</feature>
<dbReference type="Proteomes" id="UP000695000">
    <property type="component" value="Unplaced"/>
</dbReference>
<dbReference type="SUPFAM" id="SSF158639">
    <property type="entry name" value="ENT-like"/>
    <property type="match status" value="1"/>
</dbReference>
<feature type="compositionally biased region" description="Polar residues" evidence="3">
    <location>
        <begin position="145"/>
        <end position="158"/>
    </location>
</feature>
<dbReference type="PANTHER" id="PTHR16500:SF3">
    <property type="entry name" value="BRCA2-INTERACTING TRANSCRIPTIONAL REPRESSOR EMSY"/>
    <property type="match status" value="1"/>
</dbReference>
<dbReference type="InterPro" id="IPR005491">
    <property type="entry name" value="ENT_dom"/>
</dbReference>
<evidence type="ECO:0000256" key="3">
    <source>
        <dbReference type="SAM" id="MobiDB-lite"/>
    </source>
</evidence>
<reference evidence="6" key="1">
    <citation type="submission" date="2025-08" db="UniProtKB">
        <authorList>
            <consortium name="RefSeq"/>
        </authorList>
    </citation>
    <scope>IDENTIFICATION</scope>
    <source>
        <tissue evidence="6">Whole Larva</tissue>
    </source>
</reference>
<dbReference type="PROSITE" id="PS51138">
    <property type="entry name" value="ENT"/>
    <property type="match status" value="1"/>
</dbReference>
<evidence type="ECO:0000313" key="5">
    <source>
        <dbReference type="Proteomes" id="UP000695000"/>
    </source>
</evidence>
<evidence type="ECO:0000259" key="4">
    <source>
        <dbReference type="PROSITE" id="PS51138"/>
    </source>
</evidence>
<keyword evidence="2" id="KW-0539">Nucleus</keyword>
<dbReference type="PANTHER" id="PTHR16500">
    <property type="entry name" value="BRCA2-INTERACTING TRANSCRIPTIONAL REPRESSOR EMSY"/>
    <property type="match status" value="1"/>
</dbReference>
<evidence type="ECO:0000256" key="1">
    <source>
        <dbReference type="ARBA" id="ARBA00004123"/>
    </source>
</evidence>
<feature type="region of interest" description="Disordered" evidence="3">
    <location>
        <begin position="126"/>
        <end position="159"/>
    </location>
</feature>
<evidence type="ECO:0000313" key="6">
    <source>
        <dbReference type="RefSeq" id="XP_017780538.1"/>
    </source>
</evidence>
<dbReference type="SMART" id="SM01191">
    <property type="entry name" value="ENT"/>
    <property type="match status" value="1"/>
</dbReference>
<dbReference type="InterPro" id="IPR036142">
    <property type="entry name" value="ENT_dom-like_sf"/>
</dbReference>
<proteinExistence type="predicted"/>
<dbReference type="Gene3D" id="1.10.1240.40">
    <property type="entry name" value="ENT domain"/>
    <property type="match status" value="1"/>
</dbReference>
<dbReference type="RefSeq" id="XP_017780538.1">
    <property type="nucleotide sequence ID" value="XM_017925049.1"/>
</dbReference>
<name>A0ABM1N138_NICVS</name>
<gene>
    <name evidence="6" type="primary">LOC108565533</name>
</gene>
<keyword evidence="5" id="KW-1185">Reference proteome</keyword>
<dbReference type="InterPro" id="IPR033482">
    <property type="entry name" value="EMSY"/>
</dbReference>
<accession>A0ABM1N138</accession>
<comment type="subcellular location">
    <subcellularLocation>
        <location evidence="1">Nucleus</location>
    </subcellularLocation>
</comment>
<evidence type="ECO:0000256" key="2">
    <source>
        <dbReference type="ARBA" id="ARBA00023242"/>
    </source>
</evidence>